<dbReference type="EMBL" id="ML739219">
    <property type="protein sequence ID" value="KAE8350524.1"/>
    <property type="molecule type" value="Genomic_DNA"/>
</dbReference>
<dbReference type="Proteomes" id="UP000327118">
    <property type="component" value="Unassembled WGS sequence"/>
</dbReference>
<accession>A0A5N6YYL5</accession>
<reference evidence="2" key="1">
    <citation type="submission" date="2019-04" db="EMBL/GenBank/DDBJ databases">
        <title>Friends and foes A comparative genomics studyof 23 Aspergillus species from section Flavi.</title>
        <authorList>
            <consortium name="DOE Joint Genome Institute"/>
            <person name="Kjaerbolling I."/>
            <person name="Vesth T."/>
            <person name="Frisvad J.C."/>
            <person name="Nybo J.L."/>
            <person name="Theobald S."/>
            <person name="Kildgaard S."/>
            <person name="Isbrandt T."/>
            <person name="Kuo A."/>
            <person name="Sato A."/>
            <person name="Lyhne E.K."/>
            <person name="Kogle M.E."/>
            <person name="Wiebenga A."/>
            <person name="Kun R.S."/>
            <person name="Lubbers R.J."/>
            <person name="Makela M.R."/>
            <person name="Barry K."/>
            <person name="Chovatia M."/>
            <person name="Clum A."/>
            <person name="Daum C."/>
            <person name="Haridas S."/>
            <person name="He G."/>
            <person name="LaButti K."/>
            <person name="Lipzen A."/>
            <person name="Mondo S."/>
            <person name="Riley R."/>
            <person name="Salamov A."/>
            <person name="Simmons B.A."/>
            <person name="Magnuson J.K."/>
            <person name="Henrissat B."/>
            <person name="Mortensen U.H."/>
            <person name="Larsen T.O."/>
            <person name="Devries R.P."/>
            <person name="Grigoriev I.V."/>
            <person name="Machida M."/>
            <person name="Baker S.E."/>
            <person name="Andersen M.R."/>
        </authorList>
    </citation>
    <scope>NUCLEOTIDE SEQUENCE [LARGE SCALE GENOMIC DNA]</scope>
    <source>
        <strain evidence="2">CBS 553.77</strain>
    </source>
</reference>
<sequence>MAVGADLVLNFADGGLPTTCGDPTEVGEVSLGILHEFTKVSPDLIFVKFGSCLLSYYNALPVLDSLEFRQHIVSLILTAEDTAAAWGLKRAMEEHEMAVTLITDPLVNNVDYVSYIEEELGCLRRATRTSSLFISQGLENT</sequence>
<dbReference type="OrthoDB" id="5369299at2759"/>
<name>A0A5N6YYL5_9EURO</name>
<protein>
    <submittedName>
        <fullName evidence="1">Uncharacterized protein</fullName>
    </submittedName>
</protein>
<organism evidence="1 2">
    <name type="scientific">Aspergillus coremiiformis</name>
    <dbReference type="NCBI Taxonomy" id="138285"/>
    <lineage>
        <taxon>Eukaryota</taxon>
        <taxon>Fungi</taxon>
        <taxon>Dikarya</taxon>
        <taxon>Ascomycota</taxon>
        <taxon>Pezizomycotina</taxon>
        <taxon>Eurotiomycetes</taxon>
        <taxon>Eurotiomycetidae</taxon>
        <taxon>Eurotiales</taxon>
        <taxon>Aspergillaceae</taxon>
        <taxon>Aspergillus</taxon>
        <taxon>Aspergillus subgen. Circumdati</taxon>
    </lineage>
</organism>
<gene>
    <name evidence="1" type="ORF">BDV28DRAFT_150848</name>
</gene>
<keyword evidence="2" id="KW-1185">Reference proteome</keyword>
<evidence type="ECO:0000313" key="2">
    <source>
        <dbReference type="Proteomes" id="UP000327118"/>
    </source>
</evidence>
<evidence type="ECO:0000313" key="1">
    <source>
        <dbReference type="EMBL" id="KAE8350524.1"/>
    </source>
</evidence>
<dbReference type="AlphaFoldDB" id="A0A5N6YYL5"/>
<proteinExistence type="predicted"/>